<evidence type="ECO:0000256" key="6">
    <source>
        <dbReference type="ARBA" id="ARBA00012744"/>
    </source>
</evidence>
<dbReference type="PANTHER" id="PTHR22762">
    <property type="entry name" value="ALPHA-GLUCOSIDASE"/>
    <property type="match status" value="1"/>
</dbReference>
<dbReference type="Pfam" id="PF01055">
    <property type="entry name" value="Glyco_hydro_31_2nd"/>
    <property type="match status" value="1"/>
</dbReference>
<dbReference type="VEuPathDB" id="FungiDB:ASPSYDRAFT_139501"/>
<dbReference type="Pfam" id="PF13802">
    <property type="entry name" value="Gal_mutarotas_2"/>
    <property type="match status" value="1"/>
</dbReference>
<protein>
    <recommendedName>
        <fullName evidence="7">Probable alpha/beta-glucosidase agdC</fullName>
        <ecNumber evidence="5">3.2.1.20</ecNumber>
        <ecNumber evidence="6">3.2.1.21</ecNumber>
    </recommendedName>
</protein>
<evidence type="ECO:0000259" key="20">
    <source>
        <dbReference type="Pfam" id="PF01055"/>
    </source>
</evidence>
<evidence type="ECO:0000256" key="5">
    <source>
        <dbReference type="ARBA" id="ARBA00012741"/>
    </source>
</evidence>
<dbReference type="PROSITE" id="PS00129">
    <property type="entry name" value="GLYCOSYL_HYDROL_F31_1"/>
    <property type="match status" value="1"/>
</dbReference>
<dbReference type="InterPro" id="IPR011013">
    <property type="entry name" value="Gal_mutarotase_sf_dom"/>
</dbReference>
<dbReference type="InterPro" id="IPR013780">
    <property type="entry name" value="Glyco_hydro_b"/>
</dbReference>
<keyword evidence="10 17" id="KW-0378">Hydrolase</keyword>
<dbReference type="RefSeq" id="XP_040707593.1">
    <property type="nucleotide sequence ID" value="XM_040840959.1"/>
</dbReference>
<dbReference type="Pfam" id="PF21365">
    <property type="entry name" value="Glyco_hydro_31_3rd"/>
    <property type="match status" value="1"/>
</dbReference>
<dbReference type="STRING" id="1036612.A0A1L9TWH6"/>
<feature type="domain" description="Glycosyl hydrolase family 31 C-terminal" evidence="22">
    <location>
        <begin position="678"/>
        <end position="766"/>
    </location>
</feature>
<dbReference type="InterPro" id="IPR048395">
    <property type="entry name" value="Glyco_hydro_31_C"/>
</dbReference>
<evidence type="ECO:0000313" key="24">
    <source>
        <dbReference type="Proteomes" id="UP000184356"/>
    </source>
</evidence>
<reference evidence="24" key="1">
    <citation type="journal article" date="2017" name="Genome Biol.">
        <title>Comparative genomics reveals high biological diversity and specific adaptations in the industrially and medically important fungal genus Aspergillus.</title>
        <authorList>
            <person name="de Vries R.P."/>
            <person name="Riley R."/>
            <person name="Wiebenga A."/>
            <person name="Aguilar-Osorio G."/>
            <person name="Amillis S."/>
            <person name="Uchima C.A."/>
            <person name="Anderluh G."/>
            <person name="Asadollahi M."/>
            <person name="Askin M."/>
            <person name="Barry K."/>
            <person name="Battaglia E."/>
            <person name="Bayram O."/>
            <person name="Benocci T."/>
            <person name="Braus-Stromeyer S.A."/>
            <person name="Caldana C."/>
            <person name="Canovas D."/>
            <person name="Cerqueira G.C."/>
            <person name="Chen F."/>
            <person name="Chen W."/>
            <person name="Choi C."/>
            <person name="Clum A."/>
            <person name="Dos Santos R.A."/>
            <person name="Damasio A.R."/>
            <person name="Diallinas G."/>
            <person name="Emri T."/>
            <person name="Fekete E."/>
            <person name="Flipphi M."/>
            <person name="Freyberg S."/>
            <person name="Gallo A."/>
            <person name="Gournas C."/>
            <person name="Habgood R."/>
            <person name="Hainaut M."/>
            <person name="Harispe M.L."/>
            <person name="Henrissat B."/>
            <person name="Hilden K.S."/>
            <person name="Hope R."/>
            <person name="Hossain A."/>
            <person name="Karabika E."/>
            <person name="Karaffa L."/>
            <person name="Karanyi Z."/>
            <person name="Krasevec N."/>
            <person name="Kuo A."/>
            <person name="Kusch H."/>
            <person name="LaButti K."/>
            <person name="Lagendijk E.L."/>
            <person name="Lapidus A."/>
            <person name="Levasseur A."/>
            <person name="Lindquist E."/>
            <person name="Lipzen A."/>
            <person name="Logrieco A.F."/>
            <person name="MacCabe A."/>
            <person name="Maekelae M.R."/>
            <person name="Malavazi I."/>
            <person name="Melin P."/>
            <person name="Meyer V."/>
            <person name="Mielnichuk N."/>
            <person name="Miskei M."/>
            <person name="Molnar A.P."/>
            <person name="Mule G."/>
            <person name="Ngan C.Y."/>
            <person name="Orejas M."/>
            <person name="Orosz E."/>
            <person name="Ouedraogo J.P."/>
            <person name="Overkamp K.M."/>
            <person name="Park H.-S."/>
            <person name="Perrone G."/>
            <person name="Piumi F."/>
            <person name="Punt P.J."/>
            <person name="Ram A.F."/>
            <person name="Ramon A."/>
            <person name="Rauscher S."/>
            <person name="Record E."/>
            <person name="Riano-Pachon D.M."/>
            <person name="Robert V."/>
            <person name="Roehrig J."/>
            <person name="Ruller R."/>
            <person name="Salamov A."/>
            <person name="Salih N.S."/>
            <person name="Samson R.A."/>
            <person name="Sandor E."/>
            <person name="Sanguinetti M."/>
            <person name="Schuetze T."/>
            <person name="Sepcic K."/>
            <person name="Shelest E."/>
            <person name="Sherlock G."/>
            <person name="Sophianopoulou V."/>
            <person name="Squina F.M."/>
            <person name="Sun H."/>
            <person name="Susca A."/>
            <person name="Todd R.B."/>
            <person name="Tsang A."/>
            <person name="Unkles S.E."/>
            <person name="van de Wiele N."/>
            <person name="van Rossen-Uffink D."/>
            <person name="Oliveira J.V."/>
            <person name="Vesth T.C."/>
            <person name="Visser J."/>
            <person name="Yu J.-H."/>
            <person name="Zhou M."/>
            <person name="Andersen M.R."/>
            <person name="Archer D.B."/>
            <person name="Baker S.E."/>
            <person name="Benoit I."/>
            <person name="Brakhage A.A."/>
            <person name="Braus G.H."/>
            <person name="Fischer R."/>
            <person name="Frisvad J.C."/>
            <person name="Goldman G.H."/>
            <person name="Houbraken J."/>
            <person name="Oakley B."/>
            <person name="Pocsi I."/>
            <person name="Scazzocchio C."/>
            <person name="Seiboth B."/>
            <person name="vanKuyk P.A."/>
            <person name="Wortman J."/>
            <person name="Dyer P.S."/>
            <person name="Grigoriev I.V."/>
        </authorList>
    </citation>
    <scope>NUCLEOTIDE SEQUENCE [LARGE SCALE GENOMIC DNA]</scope>
    <source>
        <strain evidence="24">CBS 593.65</strain>
    </source>
</reference>
<feature type="chain" id="PRO_5013335965" description="Probable alpha/beta-glucosidase agdC" evidence="19">
    <location>
        <begin position="22"/>
        <end position="876"/>
    </location>
</feature>
<comment type="subcellular location">
    <subcellularLocation>
        <location evidence="3">Secreted</location>
    </subcellularLocation>
</comment>
<dbReference type="GO" id="GO:0008422">
    <property type="term" value="F:beta-glucosidase activity"/>
    <property type="evidence" value="ECO:0007669"/>
    <property type="project" value="UniProtKB-EC"/>
</dbReference>
<dbReference type="Gene3D" id="2.60.40.1180">
    <property type="entry name" value="Golgi alpha-mannosidase II"/>
    <property type="match status" value="2"/>
</dbReference>
<name>A0A1L9TWH6_9EURO</name>
<comment type="function">
    <text evidence="16">Glucosidase involved in the degradation of cellulosic biomass. Has both alpha- and beta-glucosidase activity.</text>
</comment>
<comment type="catalytic activity">
    <reaction evidence="1">
        <text>Hydrolysis of terminal, non-reducing beta-D-glucosyl residues with release of beta-D-glucose.</text>
        <dbReference type="EC" id="3.2.1.21"/>
    </reaction>
</comment>
<evidence type="ECO:0000256" key="3">
    <source>
        <dbReference type="ARBA" id="ARBA00004613"/>
    </source>
</evidence>
<keyword evidence="24" id="KW-1185">Reference proteome</keyword>
<dbReference type="GO" id="GO:0000272">
    <property type="term" value="P:polysaccharide catabolic process"/>
    <property type="evidence" value="ECO:0007669"/>
    <property type="project" value="UniProtKB-KW"/>
</dbReference>
<evidence type="ECO:0000259" key="21">
    <source>
        <dbReference type="Pfam" id="PF13802"/>
    </source>
</evidence>
<keyword evidence="15" id="KW-0624">Polysaccharide degradation</keyword>
<dbReference type="AlphaFoldDB" id="A0A1L9TWH6"/>
<dbReference type="SUPFAM" id="SSF51011">
    <property type="entry name" value="Glycosyl hydrolase domain"/>
    <property type="match status" value="1"/>
</dbReference>
<dbReference type="InterPro" id="IPR030458">
    <property type="entry name" value="Glyco_hydro_31_AS"/>
</dbReference>
<dbReference type="SUPFAM" id="SSF51445">
    <property type="entry name" value="(Trans)glycosidases"/>
    <property type="match status" value="1"/>
</dbReference>
<evidence type="ECO:0000259" key="22">
    <source>
        <dbReference type="Pfam" id="PF21365"/>
    </source>
</evidence>
<feature type="domain" description="Glycoside hydrolase family 31 TIM barrel" evidence="20">
    <location>
        <begin position="263"/>
        <end position="670"/>
    </location>
</feature>
<evidence type="ECO:0000256" key="16">
    <source>
        <dbReference type="ARBA" id="ARBA00025512"/>
    </source>
</evidence>
<evidence type="ECO:0000256" key="4">
    <source>
        <dbReference type="ARBA" id="ARBA00007806"/>
    </source>
</evidence>
<gene>
    <name evidence="23" type="ORF">ASPSYDRAFT_139501</name>
</gene>
<dbReference type="Proteomes" id="UP000184356">
    <property type="component" value="Unassembled WGS sequence"/>
</dbReference>
<dbReference type="InterPro" id="IPR025887">
    <property type="entry name" value="Glyco_hydro_31_N_dom"/>
</dbReference>
<comment type="similarity">
    <text evidence="4 17">Belongs to the glycosyl hydrolase 31 family.</text>
</comment>
<dbReference type="GO" id="GO:0004558">
    <property type="term" value="F:alpha-1,4-glucosidase activity"/>
    <property type="evidence" value="ECO:0007669"/>
    <property type="project" value="UniProtKB-EC"/>
</dbReference>
<organism evidence="23 24">
    <name type="scientific">Aspergillus sydowii CBS 593.65</name>
    <dbReference type="NCBI Taxonomy" id="1036612"/>
    <lineage>
        <taxon>Eukaryota</taxon>
        <taxon>Fungi</taxon>
        <taxon>Dikarya</taxon>
        <taxon>Ascomycota</taxon>
        <taxon>Pezizomycotina</taxon>
        <taxon>Eurotiomycetes</taxon>
        <taxon>Eurotiomycetidae</taxon>
        <taxon>Eurotiales</taxon>
        <taxon>Aspergillaceae</taxon>
        <taxon>Aspergillus</taxon>
        <taxon>Aspergillus subgen. Nidulantes</taxon>
    </lineage>
</organism>
<keyword evidence="14" id="KW-0961">Cell wall biogenesis/degradation</keyword>
<keyword evidence="12" id="KW-0119">Carbohydrate metabolism</keyword>
<dbReference type="EC" id="3.2.1.21" evidence="6"/>
<evidence type="ECO:0000256" key="19">
    <source>
        <dbReference type="SAM" id="SignalP"/>
    </source>
</evidence>
<dbReference type="OrthoDB" id="5839090at2759"/>
<evidence type="ECO:0000256" key="12">
    <source>
        <dbReference type="ARBA" id="ARBA00023277"/>
    </source>
</evidence>
<evidence type="ECO:0000256" key="15">
    <source>
        <dbReference type="ARBA" id="ARBA00023326"/>
    </source>
</evidence>
<proteinExistence type="inferred from homology"/>
<feature type="signal peptide" evidence="19">
    <location>
        <begin position="1"/>
        <end position="21"/>
    </location>
</feature>
<evidence type="ECO:0000256" key="7">
    <source>
        <dbReference type="ARBA" id="ARBA00014002"/>
    </source>
</evidence>
<dbReference type="CDD" id="cd14752">
    <property type="entry name" value="GH31_N"/>
    <property type="match status" value="1"/>
</dbReference>
<keyword evidence="13 17" id="KW-0326">Glycosidase</keyword>
<sequence>MLRALLVLPLVGAAIIGPRQSSQSCPGYKVSNIQEGDDTLSADLTLAGTPCNTYGTDLRDLKLLVEYQTDERLHVIIYDADEQVYQVPESVLPRAESGNSNRESSDLKFDYVEEPFSFTISRGDDVLFDTSASNLVFQSQYLNLRTWLPDEPNLYGLGEHTDSLRLETTNYTRTLWNRDAYGIDPGTNLYGSHPVYYDHRGSNGTHGVFLANSNGMDIKINKTQDDKQYLEYNILGGVLDFYFFTGSTPKEASMQYAEIVGLPAMQSYWTFGFHQCRYGYRDVYEVAEVVYNYSQARIPLETMWTDIDYMKLRRVFTLDTERFPLEDMRGLVDYLHDHDQHYIVMVDPAVSVSVLDNPGYHRGVEQDIFLKTQNGSLYQGAVWPGVTVYPDWFHPEIQEYWNGEFNKFFDPDTGFDIDGLWIDMNEASNFCPFPCTDPKAYSIENDLPPEPPDIRPSNPRPLPGFPDSFQPNTSKRSLERSQGDKVGLPKRNLLYPPYEIQNDAGLISNKTIQTDIIHAGEGYSEYDTHNIYGTMMSTASRIAMQQRRPGVRPFIITRSTYAGAGAHVGHWSGDSLSTWEQYRISIAQTTAFASMFQIPMMGADVCGFGSDAAEELCARWASLGAFYTFYRNHNAYGSVPQEFYRWETVTEAARKAITIRYRLLDYIYTAFQRQSETGEPFLQPLFYLYPEDENTFDNDLQFFYGDALLISPVTEEDSTSVDAYFPDDIFYELYTGTQIQGQGAQSTLTDIHITDIPIHIRGGSIIPLRSSGAMTTTELRKKPFELIVAPGSDGTASGSLYVDDGDSLEQNNTTNIEFEYRNDSLSINGKFSRNFPVHIESVTLLGQTSANSTLNRKQVITGRKLVLTKPTTVKLL</sequence>
<dbReference type="Gene3D" id="3.20.20.80">
    <property type="entry name" value="Glycosidases"/>
    <property type="match status" value="1"/>
</dbReference>
<dbReference type="GO" id="GO:0005576">
    <property type="term" value="C:extracellular region"/>
    <property type="evidence" value="ECO:0007669"/>
    <property type="project" value="UniProtKB-SubCell"/>
</dbReference>
<evidence type="ECO:0000313" key="23">
    <source>
        <dbReference type="EMBL" id="OJJ63787.1"/>
    </source>
</evidence>
<evidence type="ECO:0000256" key="9">
    <source>
        <dbReference type="ARBA" id="ARBA00022729"/>
    </source>
</evidence>
<dbReference type="PANTHER" id="PTHR22762:SF67">
    <property type="entry name" value="ALPHA_BETA-GLUCOSIDASE AGDC-RELATED"/>
    <property type="match status" value="1"/>
</dbReference>
<dbReference type="InterPro" id="IPR000322">
    <property type="entry name" value="Glyco_hydro_31_TIM"/>
</dbReference>
<evidence type="ECO:0000256" key="10">
    <source>
        <dbReference type="ARBA" id="ARBA00022801"/>
    </source>
</evidence>
<evidence type="ECO:0000256" key="1">
    <source>
        <dbReference type="ARBA" id="ARBA00000448"/>
    </source>
</evidence>
<evidence type="ECO:0000256" key="14">
    <source>
        <dbReference type="ARBA" id="ARBA00023316"/>
    </source>
</evidence>
<dbReference type="SUPFAM" id="SSF74650">
    <property type="entry name" value="Galactose mutarotase-like"/>
    <property type="match status" value="1"/>
</dbReference>
<evidence type="ECO:0000256" key="11">
    <source>
        <dbReference type="ARBA" id="ARBA00023180"/>
    </source>
</evidence>
<dbReference type="GO" id="GO:0030246">
    <property type="term" value="F:carbohydrate binding"/>
    <property type="evidence" value="ECO:0007669"/>
    <property type="project" value="InterPro"/>
</dbReference>
<keyword evidence="11" id="KW-0325">Glycoprotein</keyword>
<comment type="catalytic activity">
    <reaction evidence="2">
        <text>Hydrolysis of terminal, non-reducing (1-&gt;4)-linked alpha-D-glucose residues with release of alpha-D-glucose.</text>
        <dbReference type="EC" id="3.2.1.20"/>
    </reaction>
</comment>
<dbReference type="InterPro" id="IPR017853">
    <property type="entry name" value="GH"/>
</dbReference>
<feature type="domain" description="Glycoside hydrolase family 31 N-terminal" evidence="21">
    <location>
        <begin position="88"/>
        <end position="215"/>
    </location>
</feature>
<keyword evidence="8" id="KW-0964">Secreted</keyword>
<feature type="region of interest" description="Disordered" evidence="18">
    <location>
        <begin position="441"/>
        <end position="483"/>
    </location>
</feature>
<evidence type="ECO:0000256" key="13">
    <source>
        <dbReference type="ARBA" id="ARBA00023295"/>
    </source>
</evidence>
<dbReference type="EMBL" id="KV878582">
    <property type="protein sequence ID" value="OJJ63787.1"/>
    <property type="molecule type" value="Genomic_DNA"/>
</dbReference>
<evidence type="ECO:0000256" key="2">
    <source>
        <dbReference type="ARBA" id="ARBA00001657"/>
    </source>
</evidence>
<evidence type="ECO:0000256" key="18">
    <source>
        <dbReference type="SAM" id="MobiDB-lite"/>
    </source>
</evidence>
<dbReference type="EC" id="3.2.1.20" evidence="5"/>
<keyword evidence="9 19" id="KW-0732">Signal</keyword>
<evidence type="ECO:0000256" key="17">
    <source>
        <dbReference type="RuleBase" id="RU361185"/>
    </source>
</evidence>
<dbReference type="Gene3D" id="2.60.40.1760">
    <property type="entry name" value="glycosyl hydrolase (family 31)"/>
    <property type="match status" value="1"/>
</dbReference>
<dbReference type="GeneID" id="63757032"/>
<dbReference type="GO" id="GO:0071555">
    <property type="term" value="P:cell wall organization"/>
    <property type="evidence" value="ECO:0007669"/>
    <property type="project" value="UniProtKB-KW"/>
</dbReference>
<accession>A0A1L9TWH6</accession>
<evidence type="ECO:0000256" key="8">
    <source>
        <dbReference type="ARBA" id="ARBA00022525"/>
    </source>
</evidence>
<dbReference type="CDD" id="cd06602">
    <property type="entry name" value="GH31_MGAM_SI_GAA"/>
    <property type="match status" value="1"/>
</dbReference>